<evidence type="ECO:0000313" key="3">
    <source>
        <dbReference type="Proteomes" id="UP000507222"/>
    </source>
</evidence>
<evidence type="ECO:0000313" key="2">
    <source>
        <dbReference type="EMBL" id="CAB4268398.1"/>
    </source>
</evidence>
<feature type="compositionally biased region" description="Polar residues" evidence="1">
    <location>
        <begin position="115"/>
        <end position="125"/>
    </location>
</feature>
<protein>
    <recommendedName>
        <fullName evidence="4">Reverse transcriptase domain-containing protein</fullName>
    </recommendedName>
</protein>
<evidence type="ECO:0000256" key="1">
    <source>
        <dbReference type="SAM" id="MobiDB-lite"/>
    </source>
</evidence>
<dbReference type="AlphaFoldDB" id="A0A6J5U1F0"/>
<dbReference type="Proteomes" id="UP000507222">
    <property type="component" value="Unassembled WGS sequence"/>
</dbReference>
<organism evidence="2 3">
    <name type="scientific">Prunus armeniaca</name>
    <name type="common">Apricot</name>
    <name type="synonym">Armeniaca vulgaris</name>
    <dbReference type="NCBI Taxonomy" id="36596"/>
    <lineage>
        <taxon>Eukaryota</taxon>
        <taxon>Viridiplantae</taxon>
        <taxon>Streptophyta</taxon>
        <taxon>Embryophyta</taxon>
        <taxon>Tracheophyta</taxon>
        <taxon>Spermatophyta</taxon>
        <taxon>Magnoliopsida</taxon>
        <taxon>eudicotyledons</taxon>
        <taxon>Gunneridae</taxon>
        <taxon>Pentapetalae</taxon>
        <taxon>rosids</taxon>
        <taxon>fabids</taxon>
        <taxon>Rosales</taxon>
        <taxon>Rosaceae</taxon>
        <taxon>Amygdaloideae</taxon>
        <taxon>Amygdaleae</taxon>
        <taxon>Prunus</taxon>
    </lineage>
</organism>
<dbReference type="EMBL" id="CAEKDK010000002">
    <property type="protein sequence ID" value="CAB4268398.1"/>
    <property type="molecule type" value="Genomic_DNA"/>
</dbReference>
<evidence type="ECO:0008006" key="4">
    <source>
        <dbReference type="Google" id="ProtNLM"/>
    </source>
</evidence>
<gene>
    <name evidence="2" type="ORF">CURHAP_LOCUS11888</name>
</gene>
<accession>A0A6J5U1F0</accession>
<name>A0A6J5U1F0_PRUAR</name>
<reference evidence="2 3" key="1">
    <citation type="submission" date="2020-05" db="EMBL/GenBank/DDBJ databases">
        <authorList>
            <person name="Campoy J."/>
            <person name="Schneeberger K."/>
            <person name="Spophaly S."/>
        </authorList>
    </citation>
    <scope>NUCLEOTIDE SEQUENCE [LARGE SCALE GENOMIC DNA]</scope>
    <source>
        <strain evidence="2">PruArmRojPasFocal</strain>
    </source>
</reference>
<proteinExistence type="predicted"/>
<feature type="region of interest" description="Disordered" evidence="1">
    <location>
        <begin position="88"/>
        <end position="125"/>
    </location>
</feature>
<sequence>MKNTKDLNAGKFGRSWEGPFEVIEAYGKDAYKLRRVETNPCRLQHYPEVTNPLGPVNLIHTDLNITQRSAILWEQSIRSMPIATLPRGYQSSKASQLDPCRSRHHPEVSNRIRANPSTTPRLSIL</sequence>